<proteinExistence type="predicted"/>
<keyword evidence="3" id="KW-1185">Reference proteome</keyword>
<dbReference type="InterPro" id="IPR029058">
    <property type="entry name" value="AB_hydrolase_fold"/>
</dbReference>
<reference evidence="2" key="1">
    <citation type="submission" date="2023-10" db="EMBL/GenBank/DDBJ databases">
        <title>Genome assembly of Pristionchus species.</title>
        <authorList>
            <person name="Yoshida K."/>
            <person name="Sommer R.J."/>
        </authorList>
    </citation>
    <scope>NUCLEOTIDE SEQUENCE</scope>
    <source>
        <strain evidence="2">RS5133</strain>
    </source>
</reference>
<dbReference type="Pfam" id="PF00135">
    <property type="entry name" value="COesterase"/>
    <property type="match status" value="1"/>
</dbReference>
<evidence type="ECO:0000313" key="3">
    <source>
        <dbReference type="Proteomes" id="UP001432322"/>
    </source>
</evidence>
<protein>
    <recommendedName>
        <fullName evidence="1">Carboxylesterase type B domain-containing protein</fullName>
    </recommendedName>
</protein>
<dbReference type="EMBL" id="BTSY01000004">
    <property type="protein sequence ID" value="GMT23131.1"/>
    <property type="molecule type" value="Genomic_DNA"/>
</dbReference>
<dbReference type="PANTHER" id="PTHR44590:SF3">
    <property type="entry name" value="CARBOXYLESTERASE TYPE B DOMAIN-CONTAINING PROTEIN"/>
    <property type="match status" value="1"/>
</dbReference>
<dbReference type="Proteomes" id="UP001432322">
    <property type="component" value="Unassembled WGS sequence"/>
</dbReference>
<dbReference type="InterPro" id="IPR002018">
    <property type="entry name" value="CarbesteraseB"/>
</dbReference>
<dbReference type="AlphaFoldDB" id="A0AAV5VTV1"/>
<feature type="domain" description="Carboxylesterase type B" evidence="1">
    <location>
        <begin position="3"/>
        <end position="209"/>
    </location>
</feature>
<organism evidence="2 3">
    <name type="scientific">Pristionchus fissidentatus</name>
    <dbReference type="NCBI Taxonomy" id="1538716"/>
    <lineage>
        <taxon>Eukaryota</taxon>
        <taxon>Metazoa</taxon>
        <taxon>Ecdysozoa</taxon>
        <taxon>Nematoda</taxon>
        <taxon>Chromadorea</taxon>
        <taxon>Rhabditida</taxon>
        <taxon>Rhabditina</taxon>
        <taxon>Diplogasteromorpha</taxon>
        <taxon>Diplogasteroidea</taxon>
        <taxon>Neodiplogasteridae</taxon>
        <taxon>Pristionchus</taxon>
    </lineage>
</organism>
<dbReference type="PANTHER" id="PTHR44590">
    <property type="entry name" value="CARBOXYLIC ESTER HYDROLASE-RELATED"/>
    <property type="match status" value="1"/>
</dbReference>
<comment type="caution">
    <text evidence="2">The sequence shown here is derived from an EMBL/GenBank/DDBJ whole genome shotgun (WGS) entry which is preliminary data.</text>
</comment>
<dbReference type="Gene3D" id="3.40.50.1820">
    <property type="entry name" value="alpha/beta hydrolase"/>
    <property type="match status" value="1"/>
</dbReference>
<gene>
    <name evidence="2" type="ORF">PFISCL1PPCAC_14428</name>
</gene>
<evidence type="ECO:0000259" key="1">
    <source>
        <dbReference type="Pfam" id="PF00135"/>
    </source>
</evidence>
<evidence type="ECO:0000313" key="2">
    <source>
        <dbReference type="EMBL" id="GMT23131.1"/>
    </source>
</evidence>
<name>A0AAV5VTV1_9BILA</name>
<accession>A0AAV5VTV1</accession>
<sequence>SPPISTRDGNIQGKRLVDEADFKGDAFLGIPYAQPPIGDLRFTKPVAPSKWTETRQCFEHANKCIQVPFPLLDQLDKGLPASEDCLFLNVFCSGDYTQGGYTTMTFLFLATENCFFITYSEKKRPVMVFIHGGGFACGSSKTYGDVNICDGLVRHGVIVVTIQYRLGLLGFFSTGDEVCPGNFGLWDQLEALKWVQDNIHNFGGDKVRIYSCLT</sequence>
<dbReference type="SUPFAM" id="SSF53474">
    <property type="entry name" value="alpha/beta-Hydrolases"/>
    <property type="match status" value="1"/>
</dbReference>
<feature type="non-terminal residue" evidence="2">
    <location>
        <position position="1"/>
    </location>
</feature>